<accession>A0A917U2F3</accession>
<comment type="caution">
    <text evidence="2">The sequence shown here is derived from an EMBL/GenBank/DDBJ whole genome shotgun (WGS) entry which is preliminary data.</text>
</comment>
<feature type="compositionally biased region" description="Low complexity" evidence="1">
    <location>
        <begin position="62"/>
        <end position="75"/>
    </location>
</feature>
<feature type="region of interest" description="Disordered" evidence="1">
    <location>
        <begin position="54"/>
        <end position="104"/>
    </location>
</feature>
<organism evidence="2 3">
    <name type="scientific">Dactylosporangium sucinum</name>
    <dbReference type="NCBI Taxonomy" id="1424081"/>
    <lineage>
        <taxon>Bacteria</taxon>
        <taxon>Bacillati</taxon>
        <taxon>Actinomycetota</taxon>
        <taxon>Actinomycetes</taxon>
        <taxon>Micromonosporales</taxon>
        <taxon>Micromonosporaceae</taxon>
        <taxon>Dactylosporangium</taxon>
    </lineage>
</organism>
<evidence type="ECO:0000256" key="1">
    <source>
        <dbReference type="SAM" id="MobiDB-lite"/>
    </source>
</evidence>
<reference evidence="2" key="2">
    <citation type="submission" date="2020-09" db="EMBL/GenBank/DDBJ databases">
        <authorList>
            <person name="Sun Q."/>
            <person name="Ohkuma M."/>
        </authorList>
    </citation>
    <scope>NUCLEOTIDE SEQUENCE</scope>
    <source>
        <strain evidence="2">JCM 19831</strain>
    </source>
</reference>
<proteinExistence type="predicted"/>
<name>A0A917U2F3_9ACTN</name>
<evidence type="ECO:0000313" key="2">
    <source>
        <dbReference type="EMBL" id="GGM50369.1"/>
    </source>
</evidence>
<evidence type="ECO:0000313" key="3">
    <source>
        <dbReference type="Proteomes" id="UP000642070"/>
    </source>
</evidence>
<keyword evidence="3" id="KW-1185">Reference proteome</keyword>
<dbReference type="EMBL" id="BMPI01000032">
    <property type="protein sequence ID" value="GGM50369.1"/>
    <property type="molecule type" value="Genomic_DNA"/>
</dbReference>
<feature type="compositionally biased region" description="Low complexity" evidence="1">
    <location>
        <begin position="89"/>
        <end position="104"/>
    </location>
</feature>
<dbReference type="AlphaFoldDB" id="A0A917U2F3"/>
<reference evidence="2" key="1">
    <citation type="journal article" date="2014" name="Int. J. Syst. Evol. Microbiol.">
        <title>Complete genome sequence of Corynebacterium casei LMG S-19264T (=DSM 44701T), isolated from a smear-ripened cheese.</title>
        <authorList>
            <consortium name="US DOE Joint Genome Institute (JGI-PGF)"/>
            <person name="Walter F."/>
            <person name="Albersmeier A."/>
            <person name="Kalinowski J."/>
            <person name="Ruckert C."/>
        </authorList>
    </citation>
    <scope>NUCLEOTIDE SEQUENCE</scope>
    <source>
        <strain evidence="2">JCM 19831</strain>
    </source>
</reference>
<sequence>MLPVPTQLQVSSLAVARAAGVSLPGPRPIAETVAAGTRSHGDFPEPSFGVATFGAPGRPGVGETSADVGAAAAAAEDAEAAGALDDEAPGSASEPHAASAATSADPASTCRALMACRSWLVRRTGRNPRPADAGVSEQRVLFAAAPRRSGHRRSRPRLTGAFVRDARTRLILVVLD</sequence>
<gene>
    <name evidence="2" type="ORF">GCM10007977_060140</name>
</gene>
<dbReference type="Proteomes" id="UP000642070">
    <property type="component" value="Unassembled WGS sequence"/>
</dbReference>
<protein>
    <submittedName>
        <fullName evidence="2">Uncharacterized protein</fullName>
    </submittedName>
</protein>
<feature type="compositionally biased region" description="Acidic residues" evidence="1">
    <location>
        <begin position="76"/>
        <end position="88"/>
    </location>
</feature>